<dbReference type="Gene3D" id="1.25.40.10">
    <property type="entry name" value="Tetratricopeptide repeat domain"/>
    <property type="match status" value="1"/>
</dbReference>
<dbReference type="HOGENOM" id="CLU_2586739_0_0_4"/>
<dbReference type="AlphaFoldDB" id="B1XVR4"/>
<dbReference type="InterPro" id="IPR019734">
    <property type="entry name" value="TPR_rpt"/>
</dbReference>
<evidence type="ECO:0000256" key="1">
    <source>
        <dbReference type="PROSITE-ProRule" id="PRU00339"/>
    </source>
</evidence>
<keyword evidence="1" id="KW-0802">TPR repeat</keyword>
<feature type="repeat" description="TPR" evidence="1">
    <location>
        <begin position="32"/>
        <end position="65"/>
    </location>
</feature>
<proteinExistence type="predicted"/>
<dbReference type="KEGG" id="pne:Pnec_1321"/>
<dbReference type="SUPFAM" id="SSF48452">
    <property type="entry name" value="TPR-like"/>
    <property type="match status" value="1"/>
</dbReference>
<dbReference type="STRING" id="452638.Pnec_1321"/>
<protein>
    <submittedName>
        <fullName evidence="2">Tetratricopeptide TPR_2 repeat protein</fullName>
    </submittedName>
</protein>
<dbReference type="InterPro" id="IPR011990">
    <property type="entry name" value="TPR-like_helical_dom_sf"/>
</dbReference>
<dbReference type="EMBL" id="CP001010">
    <property type="protein sequence ID" value="ACB44441.1"/>
    <property type="molecule type" value="Genomic_DNA"/>
</dbReference>
<name>B1XVR4_POLNS</name>
<reference evidence="2" key="1">
    <citation type="submission" date="2008-03" db="EMBL/GenBank/DDBJ databases">
        <title>Complete sequence of Polynucleobacter necessarius STIR1.</title>
        <authorList>
            <consortium name="US DOE Joint Genome Institute"/>
            <person name="Copeland A."/>
            <person name="Lucas S."/>
            <person name="Lapidus A."/>
            <person name="Barry K."/>
            <person name="Detter J.C."/>
            <person name="Glavina del Rio T."/>
            <person name="Hammon N."/>
            <person name="Israni S."/>
            <person name="Dalin E."/>
            <person name="Tice H."/>
            <person name="Pitluck S."/>
            <person name="Chain P."/>
            <person name="Malfatti S."/>
            <person name="Shin M."/>
            <person name="Vergez L."/>
            <person name="Schmutz J."/>
            <person name="Larimer F."/>
            <person name="Land M."/>
            <person name="Hauser L."/>
            <person name="Kyrpides N."/>
            <person name="Kim E."/>
            <person name="Hahn M."/>
            <person name="Richardson P."/>
        </authorList>
    </citation>
    <scope>NUCLEOTIDE SEQUENCE [LARGE SCALE GENOMIC DNA]</scope>
    <source>
        <strain evidence="2">STIR1</strain>
    </source>
</reference>
<sequence length="80" mass="8852">MFQKVFESLQNNQFLEAESLLKELIAAAPGNLDVLHLMGIVCGMQNRPTDALIFFEQALRLTPDNSELLFSAAKALSSLQ</sequence>
<dbReference type="Pfam" id="PF14559">
    <property type="entry name" value="TPR_19"/>
    <property type="match status" value="1"/>
</dbReference>
<dbReference type="eggNOG" id="COG0457">
    <property type="taxonomic scope" value="Bacteria"/>
</dbReference>
<evidence type="ECO:0000313" key="2">
    <source>
        <dbReference type="EMBL" id="ACB44441.1"/>
    </source>
</evidence>
<organism evidence="2">
    <name type="scientific">Polynucleobacter necessarius subsp. necessarius (strain STIR1)</name>
    <dbReference type="NCBI Taxonomy" id="452638"/>
    <lineage>
        <taxon>Bacteria</taxon>
        <taxon>Pseudomonadati</taxon>
        <taxon>Pseudomonadota</taxon>
        <taxon>Betaproteobacteria</taxon>
        <taxon>Burkholderiales</taxon>
        <taxon>Burkholderiaceae</taxon>
        <taxon>Polynucleobacter</taxon>
    </lineage>
</organism>
<dbReference type="PROSITE" id="PS50005">
    <property type="entry name" value="TPR"/>
    <property type="match status" value="1"/>
</dbReference>
<dbReference type="OrthoDB" id="9814129at2"/>
<accession>B1XVR4</accession>
<gene>
    <name evidence="2" type="ordered locus">Pnec_1321</name>
</gene>